<dbReference type="AlphaFoldDB" id="A0A9X3I7P6"/>
<dbReference type="InterPro" id="IPR051680">
    <property type="entry name" value="ATP-dep_Glu-Cys_Ligase-2"/>
</dbReference>
<dbReference type="Gene3D" id="3.40.50.11290">
    <property type="match status" value="1"/>
</dbReference>
<feature type="domain" description="Circularly permuted ATP-grasp type 2" evidence="1">
    <location>
        <begin position="114"/>
        <end position="490"/>
    </location>
</feature>
<dbReference type="EMBL" id="JAPJUH010000001">
    <property type="protein sequence ID" value="MCX3263174.1"/>
    <property type="molecule type" value="Genomic_DNA"/>
</dbReference>
<evidence type="ECO:0000313" key="2">
    <source>
        <dbReference type="EMBL" id="MCX3263174.1"/>
    </source>
</evidence>
<dbReference type="Gene3D" id="3.30.1490.270">
    <property type="match status" value="1"/>
</dbReference>
<dbReference type="InterPro" id="IPR025841">
    <property type="entry name" value="CP_ATPgrasp_2"/>
</dbReference>
<dbReference type="Pfam" id="PF14403">
    <property type="entry name" value="CP_ATPgrasp_2"/>
    <property type="match status" value="1"/>
</dbReference>
<reference evidence="2" key="1">
    <citation type="submission" date="2022-11" db="EMBL/GenBank/DDBJ databases">
        <authorList>
            <person name="Graham C."/>
            <person name="Newman J.D."/>
        </authorList>
    </citation>
    <scope>NUCLEOTIDE SEQUENCE</scope>
    <source>
        <strain evidence="2">DSM 19486</strain>
    </source>
</reference>
<organism evidence="2 3">
    <name type="scientific">Pedobacter agri</name>
    <dbReference type="NCBI Taxonomy" id="454586"/>
    <lineage>
        <taxon>Bacteria</taxon>
        <taxon>Pseudomonadati</taxon>
        <taxon>Bacteroidota</taxon>
        <taxon>Sphingobacteriia</taxon>
        <taxon>Sphingobacteriales</taxon>
        <taxon>Sphingobacteriaceae</taxon>
        <taxon>Pedobacter</taxon>
    </lineage>
</organism>
<comment type="caution">
    <text evidence="2">The sequence shown here is derived from an EMBL/GenBank/DDBJ whole genome shotgun (WGS) entry which is preliminary data.</text>
</comment>
<dbReference type="PANTHER" id="PTHR34595:SF7">
    <property type="entry name" value="SLL1039 PROTEIN"/>
    <property type="match status" value="1"/>
</dbReference>
<protein>
    <submittedName>
        <fullName evidence="2">Circularly permuted type 2 ATP-grasp protein</fullName>
    </submittedName>
</protein>
<dbReference type="InterPro" id="IPR016450">
    <property type="entry name" value="UCP005522"/>
</dbReference>
<gene>
    <name evidence="2" type="ORF">OQZ29_00320</name>
</gene>
<dbReference type="SUPFAM" id="SSF56059">
    <property type="entry name" value="Glutathione synthetase ATP-binding domain-like"/>
    <property type="match status" value="1"/>
</dbReference>
<proteinExistence type="predicted"/>
<evidence type="ECO:0000313" key="3">
    <source>
        <dbReference type="Proteomes" id="UP001142592"/>
    </source>
</evidence>
<name>A0A9X3I7P6_9SPHI</name>
<evidence type="ECO:0000259" key="1">
    <source>
        <dbReference type="Pfam" id="PF14403"/>
    </source>
</evidence>
<accession>A0A9X3I7P6</accession>
<sequence>MKTIKNTYNLLFIKKIMILYLQNHNLSEYLSQMIENFIKNYLNHPKTYDEMFLNSENYRNHYNNFINNFSKESLENLNKKEELAKKLFMSQGITFTVYDSGEGIEKIFPFDIIPRIITSSEWSFIEKGIKQRLKALNLFLKDVYSNQFIIKDQIVPINVIYSCPHFLREMHNVNVLHDIYIHIAGIDLIRDHDGTFYVLEDNLRTPSGVSYMLENREITKRLFPDLIPQCGVRSVTEYPAILYKNLMALSPRAVSNPTIVLLSPGMYNSAYYEHTTLARLMGVELVEGRDLVVKNQKVFMKTTTGLQQVDVIYRRVDDDYLDPLVFNPNSVLGVAGLMGAYRKGNVAIVNAVGNGVADDKAVYTYVPEMIRYYLNEEPILKNVPTYQLSNPDELNYVFQNINNMVIKKTNGSGGYGMLMGHAASEQETEEYKLEVLKDPRNFIAQPTISLSSAPCFINGKLAPRRIDLRPFALNGPDGISIVPGGLTRVALKEGSLVVNSSQGGGSKDTWVLTS</sequence>
<dbReference type="PANTHER" id="PTHR34595">
    <property type="entry name" value="BLR5612 PROTEIN"/>
    <property type="match status" value="1"/>
</dbReference>
<dbReference type="PIRSF" id="PIRSF005522">
    <property type="entry name" value="UCP005522"/>
    <property type="match status" value="1"/>
</dbReference>
<keyword evidence="3" id="KW-1185">Reference proteome</keyword>
<dbReference type="Proteomes" id="UP001142592">
    <property type="component" value="Unassembled WGS sequence"/>
</dbReference>